<dbReference type="AlphaFoldDB" id="A0A366XX70"/>
<proteinExistence type="predicted"/>
<dbReference type="Pfam" id="PF14071">
    <property type="entry name" value="YlbD_coat"/>
    <property type="match status" value="1"/>
</dbReference>
<reference evidence="2 3" key="1">
    <citation type="submission" date="2018-07" db="EMBL/GenBank/DDBJ databases">
        <title>Lottiidibacillus patelloidae gen. nov., sp. nov., isolated from the intestinal tract of a marine limpet and the reclassification of B. taeanensis BH030017T, B. algicola KMM 3737T and B. hwajinpoensis SW-72T as genus Lottiidibacillus.</title>
        <authorList>
            <person name="Liu R."/>
            <person name="Huang Z."/>
        </authorList>
    </citation>
    <scope>NUCLEOTIDE SEQUENCE [LARGE SCALE GENOMIC DNA]</scope>
    <source>
        <strain evidence="2 3">BH030017</strain>
    </source>
</reference>
<dbReference type="OrthoDB" id="1655540at2"/>
<name>A0A366XX70_9BACI</name>
<evidence type="ECO:0000256" key="1">
    <source>
        <dbReference type="SAM" id="MobiDB-lite"/>
    </source>
</evidence>
<accession>A0A366XX70</accession>
<evidence type="ECO:0000313" key="3">
    <source>
        <dbReference type="Proteomes" id="UP000253314"/>
    </source>
</evidence>
<sequence>MTLSKETLESFKKFVKSHPKLIKEVRGGNKTWKEIYEEWYFLGEEDEKWKAYKQSGAEHKGKKESSDTKSAMMDGVFSKLKNMDLNEVQKHITQISAAIDQIQQLVQQFQPQKPKVPSQSYQQPFHYRHD</sequence>
<dbReference type="EMBL" id="QOCW01000005">
    <property type="protein sequence ID" value="RBW70236.1"/>
    <property type="molecule type" value="Genomic_DNA"/>
</dbReference>
<comment type="caution">
    <text evidence="2">The sequence shown here is derived from an EMBL/GenBank/DDBJ whole genome shotgun (WGS) entry which is preliminary data.</text>
</comment>
<feature type="region of interest" description="Disordered" evidence="1">
    <location>
        <begin position="110"/>
        <end position="130"/>
    </location>
</feature>
<dbReference type="InterPro" id="IPR025953">
    <property type="entry name" value="YlbD_coat"/>
</dbReference>
<gene>
    <name evidence="2" type="ORF">DS031_06595</name>
</gene>
<organism evidence="2 3">
    <name type="scientific">Bacillus taeanensis</name>
    <dbReference type="NCBI Taxonomy" id="273032"/>
    <lineage>
        <taxon>Bacteria</taxon>
        <taxon>Bacillati</taxon>
        <taxon>Bacillota</taxon>
        <taxon>Bacilli</taxon>
        <taxon>Bacillales</taxon>
        <taxon>Bacillaceae</taxon>
        <taxon>Bacillus</taxon>
    </lineage>
</organism>
<dbReference type="Proteomes" id="UP000253314">
    <property type="component" value="Unassembled WGS sequence"/>
</dbReference>
<feature type="compositionally biased region" description="Low complexity" evidence="1">
    <location>
        <begin position="110"/>
        <end position="124"/>
    </location>
</feature>
<protein>
    <submittedName>
        <fullName evidence="2">Cytosolic protein</fullName>
    </submittedName>
</protein>
<evidence type="ECO:0000313" key="2">
    <source>
        <dbReference type="EMBL" id="RBW70236.1"/>
    </source>
</evidence>
<keyword evidence="3" id="KW-1185">Reference proteome</keyword>